<dbReference type="AlphaFoldDB" id="A0A9D2L307"/>
<dbReference type="InterPro" id="IPR011467">
    <property type="entry name" value="DUF1573"/>
</dbReference>
<dbReference type="Pfam" id="PF07610">
    <property type="entry name" value="DUF1573"/>
    <property type="match status" value="1"/>
</dbReference>
<comment type="caution">
    <text evidence="1">The sequence shown here is derived from an EMBL/GenBank/DDBJ whole genome shotgun (WGS) entry which is preliminary data.</text>
</comment>
<accession>A0A9D2L307</accession>
<proteinExistence type="predicted"/>
<dbReference type="Proteomes" id="UP000824259">
    <property type="component" value="Unassembled WGS sequence"/>
</dbReference>
<dbReference type="InterPro" id="IPR013783">
    <property type="entry name" value="Ig-like_fold"/>
</dbReference>
<organism evidence="1 2">
    <name type="scientific">Candidatus Alistipes avicola</name>
    <dbReference type="NCBI Taxonomy" id="2838432"/>
    <lineage>
        <taxon>Bacteria</taxon>
        <taxon>Pseudomonadati</taxon>
        <taxon>Bacteroidota</taxon>
        <taxon>Bacteroidia</taxon>
        <taxon>Bacteroidales</taxon>
        <taxon>Rikenellaceae</taxon>
        <taxon>Alistipes</taxon>
    </lineage>
</organism>
<gene>
    <name evidence="1" type="ORF">H9779_01560</name>
</gene>
<reference evidence="1" key="2">
    <citation type="submission" date="2021-04" db="EMBL/GenBank/DDBJ databases">
        <authorList>
            <person name="Gilroy R."/>
        </authorList>
    </citation>
    <scope>NUCLEOTIDE SEQUENCE</scope>
    <source>
        <strain evidence="1">CHK169-11906</strain>
    </source>
</reference>
<protein>
    <submittedName>
        <fullName evidence="1">DUF1573 domain-containing protein</fullName>
    </submittedName>
</protein>
<reference evidence="1" key="1">
    <citation type="journal article" date="2021" name="PeerJ">
        <title>Extensive microbial diversity within the chicken gut microbiome revealed by metagenomics and culture.</title>
        <authorList>
            <person name="Gilroy R."/>
            <person name="Ravi A."/>
            <person name="Getino M."/>
            <person name="Pursley I."/>
            <person name="Horton D.L."/>
            <person name="Alikhan N.F."/>
            <person name="Baker D."/>
            <person name="Gharbi K."/>
            <person name="Hall N."/>
            <person name="Watson M."/>
            <person name="Adriaenssens E.M."/>
            <person name="Foster-Nyarko E."/>
            <person name="Jarju S."/>
            <person name="Secka A."/>
            <person name="Antonio M."/>
            <person name="Oren A."/>
            <person name="Chaudhuri R.R."/>
            <person name="La Ragione R."/>
            <person name="Hildebrand F."/>
            <person name="Pallen M.J."/>
        </authorList>
    </citation>
    <scope>NUCLEOTIDE SEQUENCE</scope>
    <source>
        <strain evidence="1">CHK169-11906</strain>
    </source>
</reference>
<sequence>MRYLSLILAGLLIVGCQSRESTVFSGQTIEISDTTLTAGCSDTVRFGRLHSGELGVKHLHLRNASSQTLVITRHEVSCQCVRPEFERKPIKPGEEIPFDLRFDSRGEYGWQMKLLKLYNSESSAPLKIYVEADVY</sequence>
<evidence type="ECO:0000313" key="2">
    <source>
        <dbReference type="Proteomes" id="UP000824259"/>
    </source>
</evidence>
<evidence type="ECO:0000313" key="1">
    <source>
        <dbReference type="EMBL" id="HJA98272.1"/>
    </source>
</evidence>
<dbReference type="PROSITE" id="PS51257">
    <property type="entry name" value="PROKAR_LIPOPROTEIN"/>
    <property type="match status" value="1"/>
</dbReference>
<dbReference type="Gene3D" id="2.60.40.10">
    <property type="entry name" value="Immunoglobulins"/>
    <property type="match status" value="1"/>
</dbReference>
<name>A0A9D2L307_9BACT</name>
<dbReference type="EMBL" id="DWYR01000005">
    <property type="protein sequence ID" value="HJA98272.1"/>
    <property type="molecule type" value="Genomic_DNA"/>
</dbReference>